<gene>
    <name evidence="2" type="ORF">BBRV_LOCUS107037</name>
</gene>
<dbReference type="EMBL" id="CADCXW020000343">
    <property type="protein sequence ID" value="CAD1575849.1"/>
    <property type="molecule type" value="Genomic_DNA"/>
</dbReference>
<dbReference type="AlphaFoldDB" id="A0A6V7LIE4"/>
<proteinExistence type="predicted"/>
<sequence>MTLSWIVGKLSGLSGLIKDRFTPTIRAETEKKTEEEASLPSSDKFDSNTTDKRARKCRCPVRSKKIDDNCYDGEDEIGSRTVKYYSMVILMDHLADLKEIYREQ</sequence>
<feature type="region of interest" description="Disordered" evidence="1">
    <location>
        <begin position="27"/>
        <end position="51"/>
    </location>
</feature>
<evidence type="ECO:0000313" key="2">
    <source>
        <dbReference type="EMBL" id="CAD1575849.1"/>
    </source>
</evidence>
<organism evidence="2">
    <name type="scientific">Bracon brevicornis</name>
    <dbReference type="NCBI Taxonomy" id="1563983"/>
    <lineage>
        <taxon>Eukaryota</taxon>
        <taxon>Metazoa</taxon>
        <taxon>Ecdysozoa</taxon>
        <taxon>Arthropoda</taxon>
        <taxon>Hexapoda</taxon>
        <taxon>Insecta</taxon>
        <taxon>Pterygota</taxon>
        <taxon>Neoptera</taxon>
        <taxon>Endopterygota</taxon>
        <taxon>Hymenoptera</taxon>
        <taxon>Apocrita</taxon>
        <taxon>Ichneumonoidea</taxon>
        <taxon>Braconidae</taxon>
        <taxon>Braconinae</taxon>
        <taxon>Bracon</taxon>
    </lineage>
</organism>
<accession>A0A6V7LIE4</accession>
<reference evidence="2" key="1">
    <citation type="submission" date="2020-07" db="EMBL/GenBank/DDBJ databases">
        <authorList>
            <person name="Ferguson B K."/>
        </authorList>
    </citation>
    <scope>NUCLEOTIDE SEQUENCE</scope>
    <source>
        <strain evidence="2">L06</strain>
    </source>
</reference>
<evidence type="ECO:0000256" key="1">
    <source>
        <dbReference type="SAM" id="MobiDB-lite"/>
    </source>
</evidence>
<name>A0A6V7LIE4_9HYME</name>
<protein>
    <submittedName>
        <fullName evidence="2">Uncharacterized protein</fullName>
    </submittedName>
</protein>